<dbReference type="Proteomes" id="UP000252731">
    <property type="component" value="Unassembled WGS sequence"/>
</dbReference>
<dbReference type="Pfam" id="PF01636">
    <property type="entry name" value="APH"/>
    <property type="match status" value="1"/>
</dbReference>
<organism evidence="2 3">
    <name type="scientific">Cytobacillus firmus</name>
    <name type="common">Bacillus firmus</name>
    <dbReference type="NCBI Taxonomy" id="1399"/>
    <lineage>
        <taxon>Bacteria</taxon>
        <taxon>Bacillati</taxon>
        <taxon>Bacillota</taxon>
        <taxon>Bacilli</taxon>
        <taxon>Bacillales</taxon>
        <taxon>Bacillaceae</taxon>
        <taxon>Cytobacillus</taxon>
    </lineage>
</organism>
<proteinExistence type="predicted"/>
<keyword evidence="3" id="KW-1185">Reference proteome</keyword>
<protein>
    <submittedName>
        <fullName evidence="2">Aminoglycoside phosphotransferase (APT) family kinase protein</fullName>
    </submittedName>
</protein>
<reference evidence="2 3" key="1">
    <citation type="submission" date="2018-06" db="EMBL/GenBank/DDBJ databases">
        <title>Freshwater and sediment microbial communities from various areas in North America, analyzing microbe dynamics in response to fracking.</title>
        <authorList>
            <person name="Lamendella R."/>
        </authorList>
    </citation>
    <scope>NUCLEOTIDE SEQUENCE [LARGE SCALE GENOMIC DNA]</scope>
    <source>
        <strain evidence="2 3">14_TX</strain>
    </source>
</reference>
<dbReference type="PANTHER" id="PTHR47829:SF1">
    <property type="entry name" value="HAD FAMILY PHOSPHATASE"/>
    <property type="match status" value="1"/>
</dbReference>
<dbReference type="InterPro" id="IPR041726">
    <property type="entry name" value="ACAD10_11_N"/>
</dbReference>
<gene>
    <name evidence="2" type="ORF">DFO70_101395</name>
</gene>
<dbReference type="GO" id="GO:0016301">
    <property type="term" value="F:kinase activity"/>
    <property type="evidence" value="ECO:0007669"/>
    <property type="project" value="UniProtKB-KW"/>
</dbReference>
<evidence type="ECO:0000259" key="1">
    <source>
        <dbReference type="Pfam" id="PF01636"/>
    </source>
</evidence>
<dbReference type="Gene3D" id="3.30.200.20">
    <property type="entry name" value="Phosphorylase Kinase, domain 1"/>
    <property type="match status" value="1"/>
</dbReference>
<evidence type="ECO:0000313" key="3">
    <source>
        <dbReference type="Proteomes" id="UP000252731"/>
    </source>
</evidence>
<dbReference type="InterPro" id="IPR002575">
    <property type="entry name" value="Aminoglycoside_PTrfase"/>
</dbReference>
<dbReference type="EMBL" id="QNSF01000001">
    <property type="protein sequence ID" value="RBP96583.1"/>
    <property type="molecule type" value="Genomic_DNA"/>
</dbReference>
<dbReference type="SUPFAM" id="SSF56112">
    <property type="entry name" value="Protein kinase-like (PK-like)"/>
    <property type="match status" value="1"/>
</dbReference>
<dbReference type="Gene3D" id="3.90.1200.10">
    <property type="match status" value="1"/>
</dbReference>
<dbReference type="AlphaFoldDB" id="A0A366K620"/>
<dbReference type="InterPro" id="IPR011009">
    <property type="entry name" value="Kinase-like_dom_sf"/>
</dbReference>
<dbReference type="RefSeq" id="WP_181782246.1">
    <property type="nucleotide sequence ID" value="NZ_QNSF01000001.1"/>
</dbReference>
<comment type="caution">
    <text evidence="2">The sequence shown here is derived from an EMBL/GenBank/DDBJ whole genome shotgun (WGS) entry which is preliminary data.</text>
</comment>
<sequence length="357" mass="40754">MPQQMSQDTIPMRKGEQLNTAALEKFLRSEIGNLPNEPLEILQFSAGHSNLTYQLKMGEWEAVLRRPPLGPVAPKAHDMEREFRVISQIHPFFKAAPKPLLFTDNKEIAGAAFFIMERRHGIVLDTSFPEGVAQDEGVCRGLSQIMVDKLAELHSINYKRTGLAEISNPDGFMERQVHGWIGRYERAKTDEVSEADTLKKWLINHIPVSPEPSIIHYDYKLNNAMFNKDLTEMAGLFDWEMSTVGDPLADLGAAMSYWIQSDDPDLLKFGLGKPPVTVLNGFYSRWEFMEAYAKKTGRDLSSMNFYLTFAYFKLAVICQQIYYRYKKGQTGDARFSQFHTFVKVLLRHAVQAANEKN</sequence>
<feature type="domain" description="Aminoglycoside phosphotransferase" evidence="1">
    <location>
        <begin position="41"/>
        <end position="266"/>
    </location>
</feature>
<accession>A0A366K620</accession>
<keyword evidence="2" id="KW-0808">Transferase</keyword>
<dbReference type="PANTHER" id="PTHR47829">
    <property type="entry name" value="HYDROLASE, PUTATIVE (AFU_ORTHOLOGUE AFUA_1G12880)-RELATED"/>
    <property type="match status" value="1"/>
</dbReference>
<name>A0A366K620_CYTFI</name>
<dbReference type="InterPro" id="IPR052898">
    <property type="entry name" value="ACAD10-like"/>
</dbReference>
<keyword evidence="2" id="KW-0418">Kinase</keyword>
<dbReference type="CDD" id="cd05154">
    <property type="entry name" value="ACAD10_11_N-like"/>
    <property type="match status" value="1"/>
</dbReference>
<dbReference type="STRING" id="1399.VL14_18965"/>
<evidence type="ECO:0000313" key="2">
    <source>
        <dbReference type="EMBL" id="RBP96583.1"/>
    </source>
</evidence>